<dbReference type="Proteomes" id="UP000184226">
    <property type="component" value="Unassembled WGS sequence"/>
</dbReference>
<dbReference type="InterPro" id="IPR009003">
    <property type="entry name" value="Peptidase_S1_PA"/>
</dbReference>
<protein>
    <submittedName>
        <fullName evidence="1">Trypsin-like peptidase domain-containing protein</fullName>
    </submittedName>
</protein>
<keyword evidence="2" id="KW-1185">Reference proteome</keyword>
<sequence>MAGKPRHQAGPSAPDVHATGIFLNAAGDVLTARHAVRDCSAVYVVKDARVVAARIRAISQDHDLAVLGTALKPYLSATFPATAQAQSQGVFAESYAVVQRMSNRASVVFNGLSEPDKGELSLLSPVQPGASGSPVLGGGLVLGVVVERVATGQISPGSTTLSQLGRSMDLQGVSRVKAVSTEHVKDFLRSNAIAFTESDEPQLGRMQAQAPRAATLSVGVICG</sequence>
<dbReference type="InterPro" id="IPR043504">
    <property type="entry name" value="Peptidase_S1_PA_chymotrypsin"/>
</dbReference>
<evidence type="ECO:0000313" key="2">
    <source>
        <dbReference type="Proteomes" id="UP000184226"/>
    </source>
</evidence>
<evidence type="ECO:0000313" key="1">
    <source>
        <dbReference type="EMBL" id="SHI25235.1"/>
    </source>
</evidence>
<reference evidence="1 2" key="1">
    <citation type="submission" date="2016-11" db="EMBL/GenBank/DDBJ databases">
        <authorList>
            <person name="Jaros S."/>
            <person name="Januszkiewicz K."/>
            <person name="Wedrychowicz H."/>
        </authorList>
    </citation>
    <scope>NUCLEOTIDE SEQUENCE [LARGE SCALE GENOMIC DNA]</scope>
    <source>
        <strain evidence="1 2">CGMCC 1.10190</strain>
    </source>
</reference>
<dbReference type="AlphaFoldDB" id="A0A1M5ZLL2"/>
<dbReference type="EMBL" id="FQXE01000016">
    <property type="protein sequence ID" value="SHI25235.1"/>
    <property type="molecule type" value="Genomic_DNA"/>
</dbReference>
<gene>
    <name evidence="1" type="ORF">SAMN04488135_1169</name>
</gene>
<dbReference type="Gene3D" id="2.40.10.10">
    <property type="entry name" value="Trypsin-like serine proteases"/>
    <property type="match status" value="2"/>
</dbReference>
<accession>A0A1M5ZLL2</accession>
<organism evidence="1 2">
    <name type="scientific">Pollutimonas bauzanensis</name>
    <dbReference type="NCBI Taxonomy" id="658167"/>
    <lineage>
        <taxon>Bacteria</taxon>
        <taxon>Pseudomonadati</taxon>
        <taxon>Pseudomonadota</taxon>
        <taxon>Betaproteobacteria</taxon>
        <taxon>Burkholderiales</taxon>
        <taxon>Alcaligenaceae</taxon>
        <taxon>Pollutimonas</taxon>
    </lineage>
</organism>
<dbReference type="STRING" id="658167.SAMN04488135_1169"/>
<dbReference type="SUPFAM" id="SSF50494">
    <property type="entry name" value="Trypsin-like serine proteases"/>
    <property type="match status" value="1"/>
</dbReference>
<proteinExistence type="predicted"/>
<dbReference type="Pfam" id="PF13365">
    <property type="entry name" value="Trypsin_2"/>
    <property type="match status" value="1"/>
</dbReference>
<name>A0A1M5ZLL2_9BURK</name>